<keyword evidence="1" id="KW-1133">Transmembrane helix</keyword>
<proteinExistence type="predicted"/>
<feature type="transmembrane region" description="Helical" evidence="1">
    <location>
        <begin position="262"/>
        <end position="282"/>
    </location>
</feature>
<evidence type="ECO:0000313" key="3">
    <source>
        <dbReference type="Proteomes" id="UP001218218"/>
    </source>
</evidence>
<accession>A0AAD6ZSY2</accession>
<name>A0AAD6ZSY2_9AGAR</name>
<dbReference type="Proteomes" id="UP001218218">
    <property type="component" value="Unassembled WGS sequence"/>
</dbReference>
<evidence type="ECO:0000313" key="2">
    <source>
        <dbReference type="EMBL" id="KAJ7337529.1"/>
    </source>
</evidence>
<keyword evidence="1" id="KW-0472">Membrane</keyword>
<dbReference type="AlphaFoldDB" id="A0AAD6ZSY2"/>
<keyword evidence="1" id="KW-0812">Transmembrane</keyword>
<feature type="transmembrane region" description="Helical" evidence="1">
    <location>
        <begin position="221"/>
        <end position="242"/>
    </location>
</feature>
<keyword evidence="3" id="KW-1185">Reference proteome</keyword>
<dbReference type="EMBL" id="JARIHO010000029">
    <property type="protein sequence ID" value="KAJ7337529.1"/>
    <property type="molecule type" value="Genomic_DNA"/>
</dbReference>
<sequence length="531" mass="58168">MARPSYTINIILWPFRRSRGLVARIILLKRGFTRAETLPFKEILPNPGSNRGNRFPTYGTKINPQQEAAPWCGDEKERTINSLLVLQRFAAWSFLCLLWPGIFTAPKLELSNFPLVKEEIFAPVYGESRVSFLLATSKNLVDPEHLVVQRPRIAAPTGDSLSSWVFVLSQDFTWYIHRTKARTGGPRETGTPEPGCIQAVSVVLLEGLQIILIRKNERGNISFRLLLTSLVLFLLITMRMVLDKKAVVEAFTNDSITPHATDIYLGSFGNGAMFIACILSGTRRGYLCFRAKYLLSSLLPASNKNTQNDKVKGRSSEAKSNQMTAPASKKALLTGSSRGGGCTVACTFIVIVVAMSWYGRRLPSAPETEAEAPKDVPTQRVGDAATWCRLVLTQVRELVPMSRGMILGSVGATEGVIDAGIVAAHPHSPLLSASRKAPVVLSCVRLVHLRVVPGCAVIPLALLYCVHCALVSRGGGDVGCTGGAEPSEDEAQHTWYREHKVASTPTGMKISVYRHMKSTQARKGSVREKIE</sequence>
<reference evidence="2" key="1">
    <citation type="submission" date="2023-03" db="EMBL/GenBank/DDBJ databases">
        <title>Massive genome expansion in bonnet fungi (Mycena s.s.) driven by repeated elements and novel gene families across ecological guilds.</title>
        <authorList>
            <consortium name="Lawrence Berkeley National Laboratory"/>
            <person name="Harder C.B."/>
            <person name="Miyauchi S."/>
            <person name="Viragh M."/>
            <person name="Kuo A."/>
            <person name="Thoen E."/>
            <person name="Andreopoulos B."/>
            <person name="Lu D."/>
            <person name="Skrede I."/>
            <person name="Drula E."/>
            <person name="Henrissat B."/>
            <person name="Morin E."/>
            <person name="Kohler A."/>
            <person name="Barry K."/>
            <person name="LaButti K."/>
            <person name="Morin E."/>
            <person name="Salamov A."/>
            <person name="Lipzen A."/>
            <person name="Mereny Z."/>
            <person name="Hegedus B."/>
            <person name="Baldrian P."/>
            <person name="Stursova M."/>
            <person name="Weitz H."/>
            <person name="Taylor A."/>
            <person name="Grigoriev I.V."/>
            <person name="Nagy L.G."/>
            <person name="Martin F."/>
            <person name="Kauserud H."/>
        </authorList>
    </citation>
    <scope>NUCLEOTIDE SEQUENCE</scope>
    <source>
        <strain evidence="2">CBHHK002</strain>
    </source>
</reference>
<evidence type="ECO:0000256" key="1">
    <source>
        <dbReference type="SAM" id="Phobius"/>
    </source>
</evidence>
<gene>
    <name evidence="2" type="ORF">DFH08DRAFT_812856</name>
</gene>
<feature type="transmembrane region" description="Helical" evidence="1">
    <location>
        <begin position="339"/>
        <end position="358"/>
    </location>
</feature>
<organism evidence="2 3">
    <name type="scientific">Mycena albidolilacea</name>
    <dbReference type="NCBI Taxonomy" id="1033008"/>
    <lineage>
        <taxon>Eukaryota</taxon>
        <taxon>Fungi</taxon>
        <taxon>Dikarya</taxon>
        <taxon>Basidiomycota</taxon>
        <taxon>Agaricomycotina</taxon>
        <taxon>Agaricomycetes</taxon>
        <taxon>Agaricomycetidae</taxon>
        <taxon>Agaricales</taxon>
        <taxon>Marasmiineae</taxon>
        <taxon>Mycenaceae</taxon>
        <taxon>Mycena</taxon>
    </lineage>
</organism>
<comment type="caution">
    <text evidence="2">The sequence shown here is derived from an EMBL/GenBank/DDBJ whole genome shotgun (WGS) entry which is preliminary data.</text>
</comment>
<protein>
    <submittedName>
        <fullName evidence="2">Uncharacterized protein</fullName>
    </submittedName>
</protein>